<dbReference type="SUPFAM" id="SSF110857">
    <property type="entry name" value="Gamma-glutamyl cyclotransferase-like"/>
    <property type="match status" value="1"/>
</dbReference>
<gene>
    <name evidence="5" type="ORF">INT47_012100</name>
</gene>
<evidence type="ECO:0000256" key="2">
    <source>
        <dbReference type="ARBA" id="ARBA00023125"/>
    </source>
</evidence>
<evidence type="ECO:0000256" key="1">
    <source>
        <dbReference type="ARBA" id="ARBA00012344"/>
    </source>
</evidence>
<name>A0A8H7QL93_9FUNG</name>
<dbReference type="GO" id="GO:0005737">
    <property type="term" value="C:cytoplasm"/>
    <property type="evidence" value="ECO:0007669"/>
    <property type="project" value="TreeGrafter"/>
</dbReference>
<keyword evidence="3" id="KW-0456">Lyase</keyword>
<reference evidence="5" key="1">
    <citation type="submission" date="2020-12" db="EMBL/GenBank/DDBJ databases">
        <title>Metabolic potential, ecology and presence of endohyphal bacteria is reflected in genomic diversity of Mucoromycotina.</title>
        <authorList>
            <person name="Muszewska A."/>
            <person name="Okrasinska A."/>
            <person name="Steczkiewicz K."/>
            <person name="Drgas O."/>
            <person name="Orlowska M."/>
            <person name="Perlinska-Lenart U."/>
            <person name="Aleksandrzak-Piekarczyk T."/>
            <person name="Szatraj K."/>
            <person name="Zielenkiewicz U."/>
            <person name="Pilsyk S."/>
            <person name="Malc E."/>
            <person name="Mieczkowski P."/>
            <person name="Kruszewska J.S."/>
            <person name="Biernat P."/>
            <person name="Pawlowska J."/>
        </authorList>
    </citation>
    <scope>NUCLEOTIDE SEQUENCE</scope>
    <source>
        <strain evidence="5">WA0000017839</strain>
    </source>
</reference>
<dbReference type="GO" id="GO:0006751">
    <property type="term" value="P:glutathione catabolic process"/>
    <property type="evidence" value="ECO:0007669"/>
    <property type="project" value="InterPro"/>
</dbReference>
<dbReference type="CDD" id="cd06661">
    <property type="entry name" value="GGCT_like"/>
    <property type="match status" value="1"/>
</dbReference>
<dbReference type="PANTHER" id="PTHR12192:SF2">
    <property type="entry name" value="GLUTATHIONE-SPECIFIC GAMMA-GLUTAMYLCYCLOTRANSFERASE 2"/>
    <property type="match status" value="1"/>
</dbReference>
<proteinExistence type="predicted"/>
<dbReference type="AlphaFoldDB" id="A0A8H7QL93"/>
<evidence type="ECO:0000313" key="5">
    <source>
        <dbReference type="EMBL" id="KAG2194729.1"/>
    </source>
</evidence>
<dbReference type="GO" id="GO:0061928">
    <property type="term" value="F:glutathione specific gamma-glutamylcyclotransferase activity"/>
    <property type="evidence" value="ECO:0007669"/>
    <property type="project" value="UniProtKB-EC"/>
</dbReference>
<dbReference type="InterPro" id="IPR006840">
    <property type="entry name" value="ChaC"/>
</dbReference>
<dbReference type="Pfam" id="PF07282">
    <property type="entry name" value="Cas12f1-like_TNB"/>
    <property type="match status" value="1"/>
</dbReference>
<dbReference type="InterPro" id="IPR036568">
    <property type="entry name" value="GGCT-like_sf"/>
</dbReference>
<dbReference type="OrthoDB" id="1933483at2759"/>
<dbReference type="Pfam" id="PF04752">
    <property type="entry name" value="ChaC"/>
    <property type="match status" value="1"/>
</dbReference>
<dbReference type="InterPro" id="IPR010095">
    <property type="entry name" value="Cas12f1-like_TNB"/>
</dbReference>
<dbReference type="GO" id="GO:0003677">
    <property type="term" value="F:DNA binding"/>
    <property type="evidence" value="ECO:0007669"/>
    <property type="project" value="UniProtKB-KW"/>
</dbReference>
<keyword evidence="2" id="KW-0238">DNA-binding</keyword>
<feature type="domain" description="Cas12f1-like TNB" evidence="4">
    <location>
        <begin position="17"/>
        <end position="74"/>
    </location>
</feature>
<keyword evidence="6" id="KW-1185">Reference proteome</keyword>
<evidence type="ECO:0000256" key="3">
    <source>
        <dbReference type="ARBA" id="ARBA00023239"/>
    </source>
</evidence>
<organism evidence="5 6">
    <name type="scientific">Mucor saturninus</name>
    <dbReference type="NCBI Taxonomy" id="64648"/>
    <lineage>
        <taxon>Eukaryota</taxon>
        <taxon>Fungi</taxon>
        <taxon>Fungi incertae sedis</taxon>
        <taxon>Mucoromycota</taxon>
        <taxon>Mucoromycotina</taxon>
        <taxon>Mucoromycetes</taxon>
        <taxon>Mucorales</taxon>
        <taxon>Mucorineae</taxon>
        <taxon>Mucoraceae</taxon>
        <taxon>Mucor</taxon>
    </lineage>
</organism>
<evidence type="ECO:0000313" key="6">
    <source>
        <dbReference type="Proteomes" id="UP000603453"/>
    </source>
</evidence>
<evidence type="ECO:0000259" key="4">
    <source>
        <dbReference type="Pfam" id="PF07282"/>
    </source>
</evidence>
<dbReference type="EC" id="4.3.2.7" evidence="1"/>
<dbReference type="EMBL" id="JAEPRD010000189">
    <property type="protein sequence ID" value="KAG2194729.1"/>
    <property type="molecule type" value="Genomic_DNA"/>
</dbReference>
<dbReference type="Proteomes" id="UP000603453">
    <property type="component" value="Unassembled WGS sequence"/>
</dbReference>
<dbReference type="PANTHER" id="PTHR12192">
    <property type="entry name" value="CATION TRANSPORT PROTEIN CHAC-RELATED"/>
    <property type="match status" value="1"/>
</dbReference>
<sequence>MIYRQLKLREKFGELLLLDIDEYKTSKNCNNCLENSLENLKHKSGTDSRSIHQIFFCKKCNIRWNRDVTATRNMYTIATSIWRGDGRPDDFKRQSATFNVVATPSPSLHSPQTVSPSLFSNRMAPETLDTPSSEGIWVFGYGSLIWKPPIHYESKQIGYIKNYVRRFWQHSEDHRGTPEKPGRVVTLIPFDEWKNIESIEGHDKVTWGVAFKIPTDDVEATRAYLDHREKNGYTVHTVDVYSLEDDETPAVKNALVYIATTNNEAYVGPAPAEAIAKQIHETYGPSGWNAEYLLNLAEALREISPGVRDDHVFELERLVKARIG</sequence>
<dbReference type="Gene3D" id="3.10.490.10">
    <property type="entry name" value="Gamma-glutamyl cyclotransferase-like"/>
    <property type="match status" value="1"/>
</dbReference>
<dbReference type="InterPro" id="IPR013024">
    <property type="entry name" value="GGCT-like"/>
</dbReference>
<accession>A0A8H7QL93</accession>
<protein>
    <recommendedName>
        <fullName evidence="1">glutathione-specific gamma-glutamylcyclotransferase</fullName>
        <ecNumber evidence="1">4.3.2.7</ecNumber>
    </recommendedName>
</protein>
<comment type="caution">
    <text evidence="5">The sequence shown here is derived from an EMBL/GenBank/DDBJ whole genome shotgun (WGS) entry which is preliminary data.</text>
</comment>